<feature type="transmembrane region" description="Helical" evidence="5">
    <location>
        <begin position="53"/>
        <end position="73"/>
    </location>
</feature>
<proteinExistence type="predicted"/>
<dbReference type="GO" id="GO:0016020">
    <property type="term" value="C:membrane"/>
    <property type="evidence" value="ECO:0007669"/>
    <property type="project" value="UniProtKB-SubCell"/>
</dbReference>
<dbReference type="Pfam" id="PF09799">
    <property type="entry name" value="Transmemb_17"/>
    <property type="match status" value="1"/>
</dbReference>
<organism evidence="6 7">
    <name type="scientific">Phytophthora aleatoria</name>
    <dbReference type="NCBI Taxonomy" id="2496075"/>
    <lineage>
        <taxon>Eukaryota</taxon>
        <taxon>Sar</taxon>
        <taxon>Stramenopiles</taxon>
        <taxon>Oomycota</taxon>
        <taxon>Peronosporomycetes</taxon>
        <taxon>Peronosporales</taxon>
        <taxon>Peronosporaceae</taxon>
        <taxon>Phytophthora</taxon>
    </lineage>
</organism>
<feature type="transmembrane region" description="Helical" evidence="5">
    <location>
        <begin position="85"/>
        <end position="109"/>
    </location>
</feature>
<evidence type="ECO:0000256" key="4">
    <source>
        <dbReference type="ARBA" id="ARBA00023136"/>
    </source>
</evidence>
<sequence length="116" mass="12821">MLSAALFVYKNVVLEVLLKERLAGHLILLAFYAILENTRLYQSSKGNKTKLRGPLVFAIALAAPALVCHSFLLQLQPHVLDLERVINSIALALVGIEVLLGILTLLWLFKKSTISI</sequence>
<dbReference type="InterPro" id="IPR019184">
    <property type="entry name" value="Uncharacterised_TM-17"/>
</dbReference>
<feature type="transmembrane region" description="Helical" evidence="5">
    <location>
        <begin position="22"/>
        <end position="41"/>
    </location>
</feature>
<dbReference type="GO" id="GO:0035869">
    <property type="term" value="C:ciliary transition zone"/>
    <property type="evidence" value="ECO:0007669"/>
    <property type="project" value="TreeGrafter"/>
</dbReference>
<keyword evidence="2 5" id="KW-0812">Transmembrane</keyword>
<accession>A0A8J5J4C9</accession>
<dbReference type="PANTHER" id="PTHR13531:SF0">
    <property type="entry name" value="GEO07735P1-RELATED"/>
    <property type="match status" value="1"/>
</dbReference>
<evidence type="ECO:0000256" key="5">
    <source>
        <dbReference type="SAM" id="Phobius"/>
    </source>
</evidence>
<protein>
    <recommendedName>
        <fullName evidence="8">Transmembrane protein</fullName>
    </recommendedName>
</protein>
<evidence type="ECO:0000256" key="1">
    <source>
        <dbReference type="ARBA" id="ARBA00004141"/>
    </source>
</evidence>
<evidence type="ECO:0000313" key="6">
    <source>
        <dbReference type="EMBL" id="KAG6973112.1"/>
    </source>
</evidence>
<comment type="caution">
    <text evidence="6">The sequence shown here is derived from an EMBL/GenBank/DDBJ whole genome shotgun (WGS) entry which is preliminary data.</text>
</comment>
<comment type="subcellular location">
    <subcellularLocation>
        <location evidence="1">Membrane</location>
        <topology evidence="1">Multi-pass membrane protein</topology>
    </subcellularLocation>
</comment>
<reference evidence="6" key="1">
    <citation type="submission" date="2021-01" db="EMBL/GenBank/DDBJ databases">
        <title>Phytophthora aleatoria, a newly-described species from Pinus radiata is distinct from Phytophthora cactorum isolates based on comparative genomics.</title>
        <authorList>
            <person name="Mcdougal R."/>
            <person name="Panda P."/>
            <person name="Williams N."/>
            <person name="Studholme D.J."/>
        </authorList>
    </citation>
    <scope>NUCLEOTIDE SEQUENCE</scope>
    <source>
        <strain evidence="6">NZFS 4037</strain>
    </source>
</reference>
<name>A0A8J5J4C9_9STRA</name>
<evidence type="ECO:0000256" key="3">
    <source>
        <dbReference type="ARBA" id="ARBA00022989"/>
    </source>
</evidence>
<gene>
    <name evidence="6" type="ORF">JG688_00003682</name>
</gene>
<evidence type="ECO:0000256" key="2">
    <source>
        <dbReference type="ARBA" id="ARBA00022692"/>
    </source>
</evidence>
<dbReference type="EMBL" id="JAENGY010000118">
    <property type="protein sequence ID" value="KAG6973112.1"/>
    <property type="molecule type" value="Genomic_DNA"/>
</dbReference>
<keyword evidence="7" id="KW-1185">Reference proteome</keyword>
<keyword evidence="4 5" id="KW-0472">Membrane</keyword>
<dbReference type="GO" id="GO:1905515">
    <property type="term" value="P:non-motile cilium assembly"/>
    <property type="evidence" value="ECO:0007669"/>
    <property type="project" value="TreeGrafter"/>
</dbReference>
<dbReference type="PANTHER" id="PTHR13531">
    <property type="entry name" value="GEO07735P1-RELATED-RELATED"/>
    <property type="match status" value="1"/>
</dbReference>
<dbReference type="Proteomes" id="UP000709295">
    <property type="component" value="Unassembled WGS sequence"/>
</dbReference>
<dbReference type="AlphaFoldDB" id="A0A8J5J4C9"/>
<evidence type="ECO:0000313" key="7">
    <source>
        <dbReference type="Proteomes" id="UP000709295"/>
    </source>
</evidence>
<keyword evidence="3 5" id="KW-1133">Transmembrane helix</keyword>
<evidence type="ECO:0008006" key="8">
    <source>
        <dbReference type="Google" id="ProtNLM"/>
    </source>
</evidence>